<dbReference type="EMBL" id="JAULSU010000001">
    <property type="protein sequence ID" value="KAK0631684.1"/>
    <property type="molecule type" value="Genomic_DNA"/>
</dbReference>
<feature type="compositionally biased region" description="Basic and acidic residues" evidence="1">
    <location>
        <begin position="257"/>
        <end position="277"/>
    </location>
</feature>
<feature type="region of interest" description="Disordered" evidence="1">
    <location>
        <begin position="243"/>
        <end position="303"/>
    </location>
</feature>
<dbReference type="AlphaFoldDB" id="A0AA40CBQ3"/>
<reference evidence="2" key="1">
    <citation type="submission" date="2023-06" db="EMBL/GenBank/DDBJ databases">
        <title>Genome-scale phylogeny and comparative genomics of the fungal order Sordariales.</title>
        <authorList>
            <consortium name="Lawrence Berkeley National Laboratory"/>
            <person name="Hensen N."/>
            <person name="Bonometti L."/>
            <person name="Westerberg I."/>
            <person name="Brannstrom I.O."/>
            <person name="Guillou S."/>
            <person name="Cros-Aarteil S."/>
            <person name="Calhoun S."/>
            <person name="Haridas S."/>
            <person name="Kuo A."/>
            <person name="Mondo S."/>
            <person name="Pangilinan J."/>
            <person name="Riley R."/>
            <person name="Labutti K."/>
            <person name="Andreopoulos B."/>
            <person name="Lipzen A."/>
            <person name="Chen C."/>
            <person name="Yanf M."/>
            <person name="Daum C."/>
            <person name="Ng V."/>
            <person name="Clum A."/>
            <person name="Steindorff A."/>
            <person name="Ohm R."/>
            <person name="Martin F."/>
            <person name="Silar P."/>
            <person name="Natvig D."/>
            <person name="Lalanne C."/>
            <person name="Gautier V."/>
            <person name="Ament-Velasquez S.L."/>
            <person name="Kruys A."/>
            <person name="Hutchinson M.I."/>
            <person name="Powell A.J."/>
            <person name="Barry K."/>
            <person name="Miller A.N."/>
            <person name="Grigoriev I.V."/>
            <person name="Debuchy R."/>
            <person name="Gladieux P."/>
            <person name="Thoren M.H."/>
            <person name="Johannesson H."/>
        </authorList>
    </citation>
    <scope>NUCLEOTIDE SEQUENCE</scope>
    <source>
        <strain evidence="2">CBS 606.72</strain>
    </source>
</reference>
<proteinExistence type="predicted"/>
<organism evidence="2 3">
    <name type="scientific">Immersiella caudata</name>
    <dbReference type="NCBI Taxonomy" id="314043"/>
    <lineage>
        <taxon>Eukaryota</taxon>
        <taxon>Fungi</taxon>
        <taxon>Dikarya</taxon>
        <taxon>Ascomycota</taxon>
        <taxon>Pezizomycotina</taxon>
        <taxon>Sordariomycetes</taxon>
        <taxon>Sordariomycetidae</taxon>
        <taxon>Sordariales</taxon>
        <taxon>Lasiosphaeriaceae</taxon>
        <taxon>Immersiella</taxon>
    </lineage>
</organism>
<sequence>MKQDMEDTTVLAILTRSSEGSGSHGNAVRRPSQFSIEEDITSEAASPSSSRRNASQSSTPPLDDESPSHGEIISGFGGLFDNVFLPRASSLKMGSDCASIASTATSSRRSQTPEVDENSTLLVTPKATQQTWTQQPILTITPKVDQQAWSREPLATPTPTRTVSTRACIVVQPLAQLNLVTPDASPIGAKRAASPPFAPRQAKRSRSQAEDPVDSLGDPLGSSSKLRKIADARQRGAELAVASLSDTASQAPNDPGRQSREQSESGDRIGVVRRDGSLSDLESPIKIRSSNFPSPGPSSHAPIEEGRTTLEIEWFTEAEIEAQMSTLLVSYRAFYLEREDPRDVTMYGDADSARIARQTLKAIFEDQLGAAEDEEFLLREEEEDVMNLFMTYIKEMEIPTTAQTETFPDVQSCLARVAQLGTIQGSSGMDTGWKFVRKITLSMESWPPHIRDKLPVVRGVAVPTQLPDGALTWDFDGIFCGFDLENFVSSWDDNASVEDDSLEDGIGLGFQ</sequence>
<keyword evidence="3" id="KW-1185">Reference proteome</keyword>
<gene>
    <name evidence="2" type="ORF">B0T14DRAFT_559444</name>
</gene>
<accession>A0AA40CBQ3</accession>
<feature type="region of interest" description="Disordered" evidence="1">
    <location>
        <begin position="1"/>
        <end position="70"/>
    </location>
</feature>
<evidence type="ECO:0000313" key="2">
    <source>
        <dbReference type="EMBL" id="KAK0631684.1"/>
    </source>
</evidence>
<evidence type="ECO:0000313" key="3">
    <source>
        <dbReference type="Proteomes" id="UP001175000"/>
    </source>
</evidence>
<feature type="region of interest" description="Disordered" evidence="1">
    <location>
        <begin position="185"/>
        <end position="224"/>
    </location>
</feature>
<protein>
    <submittedName>
        <fullName evidence="2">Uncharacterized protein</fullName>
    </submittedName>
</protein>
<evidence type="ECO:0000256" key="1">
    <source>
        <dbReference type="SAM" id="MobiDB-lite"/>
    </source>
</evidence>
<comment type="caution">
    <text evidence="2">The sequence shown here is derived from an EMBL/GenBank/DDBJ whole genome shotgun (WGS) entry which is preliminary data.</text>
</comment>
<name>A0AA40CBQ3_9PEZI</name>
<dbReference type="Proteomes" id="UP001175000">
    <property type="component" value="Unassembled WGS sequence"/>
</dbReference>
<feature type="compositionally biased region" description="Low complexity" evidence="1">
    <location>
        <begin position="42"/>
        <end position="58"/>
    </location>
</feature>